<organism evidence="1 2">
    <name type="scientific">Acinetobacter baumannii EGD-HP18</name>
    <dbReference type="NCBI Taxonomy" id="1358412"/>
    <lineage>
        <taxon>Bacteria</taxon>
        <taxon>Pseudomonadati</taxon>
        <taxon>Pseudomonadota</taxon>
        <taxon>Gammaproteobacteria</taxon>
        <taxon>Moraxellales</taxon>
        <taxon>Moraxellaceae</taxon>
        <taxon>Acinetobacter</taxon>
        <taxon>Acinetobacter calcoaceticus/baumannii complex</taxon>
    </lineage>
</organism>
<dbReference type="AlphaFoldDB" id="A0AAV3K281"/>
<sequence>MGQFLKNNASGMVIFANEQMIGQAGSRAVKAATEKDKSSKK</sequence>
<reference evidence="1 2" key="1">
    <citation type="submission" date="2013-08" db="EMBL/GenBank/DDBJ databases">
        <title>Study of Ammonical-Nitrogen removal by Nitrification Denitrification process using lab isolates.</title>
        <authorList>
            <person name="Khardenavis A.A."/>
            <person name="Pal R.R."/>
            <person name="Kapley A."/>
            <person name="Qureshi A."/>
            <person name="Purohit H.J."/>
        </authorList>
    </citation>
    <scope>NUCLEOTIDE SEQUENCE [LARGE SCALE GENOMIC DNA]</scope>
    <source>
        <strain evidence="1 2">EGD-HP18</strain>
    </source>
</reference>
<gene>
    <name evidence="1" type="ORF">N173_15380</name>
</gene>
<protein>
    <submittedName>
        <fullName evidence="1">Uncharacterized protein</fullName>
    </submittedName>
</protein>
<proteinExistence type="predicted"/>
<accession>A0AAV3K281</accession>
<name>A0AAV3K281_ACIBA</name>
<dbReference type="Proteomes" id="UP000016517">
    <property type="component" value="Unassembled WGS sequence"/>
</dbReference>
<dbReference type="EMBL" id="AVST01000056">
    <property type="protein sequence ID" value="ERH70148.1"/>
    <property type="molecule type" value="Genomic_DNA"/>
</dbReference>
<comment type="caution">
    <text evidence="1">The sequence shown here is derived from an EMBL/GenBank/DDBJ whole genome shotgun (WGS) entry which is preliminary data.</text>
</comment>
<evidence type="ECO:0000313" key="2">
    <source>
        <dbReference type="Proteomes" id="UP000016517"/>
    </source>
</evidence>
<evidence type="ECO:0000313" key="1">
    <source>
        <dbReference type="EMBL" id="ERH70148.1"/>
    </source>
</evidence>